<keyword evidence="2" id="KW-1185">Reference proteome</keyword>
<reference evidence="1 2" key="1">
    <citation type="submission" date="2020-04" db="EMBL/GenBank/DDBJ databases">
        <title>MicrobeNet Type strains.</title>
        <authorList>
            <person name="Nicholson A.C."/>
        </authorList>
    </citation>
    <scope>NUCLEOTIDE SEQUENCE [LARGE SCALE GENOMIC DNA]</scope>
    <source>
        <strain evidence="1 2">ATCC BAA-788</strain>
    </source>
</reference>
<dbReference type="AlphaFoldDB" id="A0A7X6R077"/>
<dbReference type="EMBL" id="JAAXOX010000010">
    <property type="protein sequence ID" value="NKY23905.1"/>
    <property type="molecule type" value="Genomic_DNA"/>
</dbReference>
<accession>A0A7X6R077</accession>
<name>A0A7X6R077_9CELL</name>
<evidence type="ECO:0000313" key="1">
    <source>
        <dbReference type="EMBL" id="NKY23905.1"/>
    </source>
</evidence>
<protein>
    <submittedName>
        <fullName evidence="1">Uncharacterized protein</fullName>
    </submittedName>
</protein>
<dbReference type="RefSeq" id="WP_168631040.1">
    <property type="nucleotide sequence ID" value="NZ_BONL01000005.1"/>
</dbReference>
<comment type="caution">
    <text evidence="1">The sequence shown here is derived from an EMBL/GenBank/DDBJ whole genome shotgun (WGS) entry which is preliminary data.</text>
</comment>
<dbReference type="Gene3D" id="1.10.1220.170">
    <property type="match status" value="1"/>
</dbReference>
<organism evidence="1 2">
    <name type="scientific">Cellulomonas denverensis</name>
    <dbReference type="NCBI Taxonomy" id="264297"/>
    <lineage>
        <taxon>Bacteria</taxon>
        <taxon>Bacillati</taxon>
        <taxon>Actinomycetota</taxon>
        <taxon>Actinomycetes</taxon>
        <taxon>Micrococcales</taxon>
        <taxon>Cellulomonadaceae</taxon>
        <taxon>Cellulomonas</taxon>
    </lineage>
</organism>
<evidence type="ECO:0000313" key="2">
    <source>
        <dbReference type="Proteomes" id="UP000581206"/>
    </source>
</evidence>
<sequence>MESLHETLYWLSQPAIREEVAGAHAAAADGTTVCGEDLRARYGLPPL</sequence>
<gene>
    <name evidence="1" type="ORF">HGA03_14635</name>
</gene>
<dbReference type="Proteomes" id="UP000581206">
    <property type="component" value="Unassembled WGS sequence"/>
</dbReference>
<proteinExistence type="predicted"/>